<dbReference type="HOGENOM" id="CLU_079230_0_0_1"/>
<reference evidence="2" key="1">
    <citation type="journal article" date="2011" name="PLoS Biol.">
        <title>Gene gain and loss during evolution of obligate parasitism in the white rust pathogen of Arabidopsis thaliana.</title>
        <authorList>
            <person name="Kemen E."/>
            <person name="Gardiner A."/>
            <person name="Schultz-Larsen T."/>
            <person name="Kemen A.C."/>
            <person name="Balmuth A.L."/>
            <person name="Robert-Seilaniantz A."/>
            <person name="Bailey K."/>
            <person name="Holub E."/>
            <person name="Studholme D.J."/>
            <person name="Maclean D."/>
            <person name="Jones J.D."/>
        </authorList>
    </citation>
    <scope>NUCLEOTIDE SEQUENCE</scope>
</reference>
<feature type="transmembrane region" description="Helical" evidence="1">
    <location>
        <begin position="148"/>
        <end position="171"/>
    </location>
</feature>
<keyword evidence="1" id="KW-1133">Transmembrane helix</keyword>
<protein>
    <submittedName>
        <fullName evidence="2">Transmembrane protein putative</fullName>
    </submittedName>
</protein>
<proteinExistence type="predicted"/>
<feature type="transmembrane region" description="Helical" evidence="1">
    <location>
        <begin position="183"/>
        <end position="204"/>
    </location>
</feature>
<sequence>MYRAGHPDKEFVGECNNANTSTVLYLILAMGRWDLHAVLQADLDIVRYFNGLLTKYTILRHIIFATTSRSRLRDTSFAIWIVFFLSVPSSGFPYLWLTVINAIGALLGQYMLSCRRPIDFVNTFYDTKRTDPDTFGFPCVDTHMSVVVLFPIITTASNIPLRLCALLLLLYVPVTRVMIASRFVSQIIGSILTGLLGSLLGQMLQLRLNSAPISSTLHQVGLVALLFFCVGILSFHIENNQSRILGIQKREFKQVFKDILQGDPVKEIPADSAKKAGKKDSFYHLVRSLRRNSLE</sequence>
<organism evidence="2">
    <name type="scientific">Albugo laibachii Nc14</name>
    <dbReference type="NCBI Taxonomy" id="890382"/>
    <lineage>
        <taxon>Eukaryota</taxon>
        <taxon>Sar</taxon>
        <taxon>Stramenopiles</taxon>
        <taxon>Oomycota</taxon>
        <taxon>Peronosporomycetes</taxon>
        <taxon>Albuginales</taxon>
        <taxon>Albuginaceae</taxon>
        <taxon>Albugo</taxon>
    </lineage>
</organism>
<name>F0WU39_9STRA</name>
<reference evidence="2" key="2">
    <citation type="submission" date="2011-02" db="EMBL/GenBank/DDBJ databases">
        <authorList>
            <person name="MacLean D."/>
        </authorList>
    </citation>
    <scope>NUCLEOTIDE SEQUENCE</scope>
</reference>
<keyword evidence="1 2" id="KW-0812">Transmembrane</keyword>
<dbReference type="AlphaFoldDB" id="F0WU39"/>
<feature type="transmembrane region" description="Helical" evidence="1">
    <location>
        <begin position="216"/>
        <end position="235"/>
    </location>
</feature>
<gene>
    <name evidence="2" type="primary">AlNc14C264G9862</name>
    <name evidence="2" type="ORF">ALNC14_110280</name>
</gene>
<evidence type="ECO:0000313" key="2">
    <source>
        <dbReference type="EMBL" id="CCA24884.1"/>
    </source>
</evidence>
<feature type="transmembrane region" description="Helical" evidence="1">
    <location>
        <begin position="77"/>
        <end position="97"/>
    </location>
</feature>
<evidence type="ECO:0000256" key="1">
    <source>
        <dbReference type="SAM" id="Phobius"/>
    </source>
</evidence>
<dbReference type="EMBL" id="FR824309">
    <property type="protein sequence ID" value="CCA24884.1"/>
    <property type="molecule type" value="Genomic_DNA"/>
</dbReference>
<accession>F0WU39</accession>
<keyword evidence="1" id="KW-0472">Membrane</keyword>